<dbReference type="AlphaFoldDB" id="A4S8D3"/>
<dbReference type="STRING" id="436017.A4S8D3"/>
<dbReference type="Pfam" id="PF13424">
    <property type="entry name" value="TPR_12"/>
    <property type="match status" value="1"/>
</dbReference>
<dbReference type="RefSeq" id="XP_001421599.1">
    <property type="nucleotide sequence ID" value="XM_001421562.1"/>
</dbReference>
<dbReference type="PANTHER" id="PTHR47689:SF2">
    <property type="entry name" value="TETRATRICOPEPTIDE REPEAT (TPR)-LIKE SUPERFAMILY PROTEIN"/>
    <property type="match status" value="1"/>
</dbReference>
<gene>
    <name evidence="1" type="ORF">OSTLU_10581</name>
</gene>
<dbReference type="EMBL" id="CP000595">
    <property type="protein sequence ID" value="ABO99892.1"/>
    <property type="molecule type" value="Genomic_DNA"/>
</dbReference>
<feature type="non-terminal residue" evidence="1">
    <location>
        <position position="115"/>
    </location>
</feature>
<evidence type="ECO:0000313" key="1">
    <source>
        <dbReference type="EMBL" id="ABO99892.1"/>
    </source>
</evidence>
<evidence type="ECO:0008006" key="3">
    <source>
        <dbReference type="Google" id="ProtNLM"/>
    </source>
</evidence>
<sequence length="115" mass="13031">LNNLAELNRIEARWEDSQAMFEEALEILRRKYGENHPAVGTALHNLAGCRLAQDDVDGAYDLYAKSLARKEATLGTNHPEYATTLYHMAEVLCRSDRKEDAIVLLERSIKVSEEI</sequence>
<dbReference type="InterPro" id="IPR011990">
    <property type="entry name" value="TPR-like_helical_dom_sf"/>
</dbReference>
<organism evidence="1 2">
    <name type="scientific">Ostreococcus lucimarinus (strain CCE9901)</name>
    <dbReference type="NCBI Taxonomy" id="436017"/>
    <lineage>
        <taxon>Eukaryota</taxon>
        <taxon>Viridiplantae</taxon>
        <taxon>Chlorophyta</taxon>
        <taxon>Mamiellophyceae</taxon>
        <taxon>Mamiellales</taxon>
        <taxon>Bathycoccaceae</taxon>
        <taxon>Ostreococcus</taxon>
    </lineage>
</organism>
<accession>A4S8D3</accession>
<evidence type="ECO:0000313" key="2">
    <source>
        <dbReference type="Proteomes" id="UP000001568"/>
    </source>
</evidence>
<dbReference type="Gramene" id="ABO99892">
    <property type="protein sequence ID" value="ABO99892"/>
    <property type="gene ID" value="OSTLU_10581"/>
</dbReference>
<dbReference type="SUPFAM" id="SSF48452">
    <property type="entry name" value="TPR-like"/>
    <property type="match status" value="1"/>
</dbReference>
<protein>
    <recommendedName>
        <fullName evidence="3">Kinesin light chain</fullName>
    </recommendedName>
</protein>
<keyword evidence="2" id="KW-1185">Reference proteome</keyword>
<dbReference type="OrthoDB" id="1658288at2759"/>
<dbReference type="Gene3D" id="1.25.40.10">
    <property type="entry name" value="Tetratricopeptide repeat domain"/>
    <property type="match status" value="1"/>
</dbReference>
<dbReference type="GeneID" id="5005687"/>
<dbReference type="PANTHER" id="PTHR47689">
    <property type="entry name" value="TETRATRICOPEPTIDE REPEAT (TPR)-LIKE SUPERFAMILY PROTEIN"/>
    <property type="match status" value="1"/>
</dbReference>
<dbReference type="OMA" id="DYANIMF"/>
<name>A4S8D3_OSTLU</name>
<reference evidence="1 2" key="1">
    <citation type="journal article" date="2007" name="Proc. Natl. Acad. Sci. U.S.A.">
        <title>The tiny eukaryote Ostreococcus provides genomic insights into the paradox of plankton speciation.</title>
        <authorList>
            <person name="Palenik B."/>
            <person name="Grimwood J."/>
            <person name="Aerts A."/>
            <person name="Rouze P."/>
            <person name="Salamov A."/>
            <person name="Putnam N."/>
            <person name="Dupont C."/>
            <person name="Jorgensen R."/>
            <person name="Derelle E."/>
            <person name="Rombauts S."/>
            <person name="Zhou K."/>
            <person name="Otillar R."/>
            <person name="Merchant S.S."/>
            <person name="Podell S."/>
            <person name="Gaasterland T."/>
            <person name="Napoli C."/>
            <person name="Gendler K."/>
            <person name="Manuell A."/>
            <person name="Tai V."/>
            <person name="Vallon O."/>
            <person name="Piganeau G."/>
            <person name="Jancek S."/>
            <person name="Heijde M."/>
            <person name="Jabbari K."/>
            <person name="Bowler C."/>
            <person name="Lohr M."/>
            <person name="Robbens S."/>
            <person name="Werner G."/>
            <person name="Dubchak I."/>
            <person name="Pazour G.J."/>
            <person name="Ren Q."/>
            <person name="Paulsen I."/>
            <person name="Delwiche C."/>
            <person name="Schmutz J."/>
            <person name="Rokhsar D."/>
            <person name="Van de Peer Y."/>
            <person name="Moreau H."/>
            <person name="Grigoriev I.V."/>
        </authorList>
    </citation>
    <scope>NUCLEOTIDE SEQUENCE [LARGE SCALE GENOMIC DNA]</scope>
    <source>
        <strain evidence="1 2">CCE9901</strain>
    </source>
</reference>
<feature type="non-terminal residue" evidence="1">
    <location>
        <position position="1"/>
    </location>
</feature>
<dbReference type="HOGENOM" id="CLU_2115196_0_0_1"/>
<dbReference type="Pfam" id="PF13374">
    <property type="entry name" value="TPR_10"/>
    <property type="match status" value="1"/>
</dbReference>
<dbReference type="KEGG" id="olu:OSTLU_10581"/>
<proteinExistence type="predicted"/>
<dbReference type="eggNOG" id="KOG1840">
    <property type="taxonomic scope" value="Eukaryota"/>
</dbReference>
<dbReference type="Proteomes" id="UP000001568">
    <property type="component" value="Chromosome 15"/>
</dbReference>